<dbReference type="PANTHER" id="PTHR43114">
    <property type="entry name" value="ADENINE DEAMINASE"/>
    <property type="match status" value="1"/>
</dbReference>
<keyword evidence="4" id="KW-0378">Hydrolase</keyword>
<dbReference type="Gene3D" id="3.20.20.140">
    <property type="entry name" value="Metal-dependent hydrolases"/>
    <property type="match status" value="1"/>
</dbReference>
<gene>
    <name evidence="7" type="ORF">GCM10023165_54970</name>
</gene>
<dbReference type="Proteomes" id="UP001500975">
    <property type="component" value="Unassembled WGS sequence"/>
</dbReference>
<comment type="cofactor">
    <cofactor evidence="1">
        <name>Zn(2+)</name>
        <dbReference type="ChEBI" id="CHEBI:29105"/>
    </cofactor>
</comment>
<dbReference type="InterPro" id="IPR006330">
    <property type="entry name" value="Ado/ade_deaminase"/>
</dbReference>
<evidence type="ECO:0000313" key="8">
    <source>
        <dbReference type="Proteomes" id="UP001500975"/>
    </source>
</evidence>
<evidence type="ECO:0000256" key="5">
    <source>
        <dbReference type="ARBA" id="ARBA00022833"/>
    </source>
</evidence>
<dbReference type="SUPFAM" id="SSF51556">
    <property type="entry name" value="Metallo-dependent hydrolases"/>
    <property type="match status" value="1"/>
</dbReference>
<evidence type="ECO:0000259" key="6">
    <source>
        <dbReference type="Pfam" id="PF00962"/>
    </source>
</evidence>
<organism evidence="7 8">
    <name type="scientific">Variovorax defluvii</name>
    <dbReference type="NCBI Taxonomy" id="913761"/>
    <lineage>
        <taxon>Bacteria</taxon>
        <taxon>Pseudomonadati</taxon>
        <taxon>Pseudomonadota</taxon>
        <taxon>Betaproteobacteria</taxon>
        <taxon>Burkholderiales</taxon>
        <taxon>Comamonadaceae</taxon>
        <taxon>Variovorax</taxon>
    </lineage>
</organism>
<reference evidence="8" key="1">
    <citation type="journal article" date="2019" name="Int. J. Syst. Evol. Microbiol.">
        <title>The Global Catalogue of Microorganisms (GCM) 10K type strain sequencing project: providing services to taxonomists for standard genome sequencing and annotation.</title>
        <authorList>
            <consortium name="The Broad Institute Genomics Platform"/>
            <consortium name="The Broad Institute Genome Sequencing Center for Infectious Disease"/>
            <person name="Wu L."/>
            <person name="Ma J."/>
        </authorList>
    </citation>
    <scope>NUCLEOTIDE SEQUENCE [LARGE SCALE GENOMIC DNA]</scope>
    <source>
        <strain evidence="8">JCM 17804</strain>
    </source>
</reference>
<evidence type="ECO:0000256" key="2">
    <source>
        <dbReference type="ARBA" id="ARBA00006676"/>
    </source>
</evidence>
<keyword evidence="5" id="KW-0862">Zinc</keyword>
<dbReference type="InterPro" id="IPR032466">
    <property type="entry name" value="Metal_Hydrolase"/>
</dbReference>
<evidence type="ECO:0000313" key="7">
    <source>
        <dbReference type="EMBL" id="GAA4359198.1"/>
    </source>
</evidence>
<accession>A0ABP8IIE7</accession>
<comment type="similarity">
    <text evidence="2">Belongs to the metallo-dependent hydrolases superfamily. Adenosine and AMP deaminases family.</text>
</comment>
<sequence>MTSTSAAPTASTRTVSASIVRRLPKVDLHMHLAGTLRPATLAEFARRHGLQLPRTVERLYSYRDFYDFIDVLRLGAQAVCSAAEFERVAYEAVEDAARSGARHVEMSFNPQYYLPTGVPYRVQLEGLTAGVRAAQRDFGCSALLIAALDRGLPMDSAEQAMDDIVGQRHELVVGVGLDGPERDGPPEKMAPLFQCAGRAGLKRTAHVCEDNQSLQEAPPSNVDDCIDLMGCDRLDHGYNLLADPEGVRRARERGVYFCACGITSVTRNRERRLRSLKAMAEAGLPLTLNTDDPAMFHTDLSHTYATVLEGCGWGWEEARAFSLAGVEACWLDGTAKRELRECFERELAGLEHELRSPAVHEDAP</sequence>
<evidence type="ECO:0000256" key="1">
    <source>
        <dbReference type="ARBA" id="ARBA00001947"/>
    </source>
</evidence>
<evidence type="ECO:0000256" key="3">
    <source>
        <dbReference type="ARBA" id="ARBA00022723"/>
    </source>
</evidence>
<dbReference type="EMBL" id="BAABGJ010000081">
    <property type="protein sequence ID" value="GAA4359198.1"/>
    <property type="molecule type" value="Genomic_DNA"/>
</dbReference>
<evidence type="ECO:0000256" key="4">
    <source>
        <dbReference type="ARBA" id="ARBA00022801"/>
    </source>
</evidence>
<keyword evidence="3" id="KW-0479">Metal-binding</keyword>
<dbReference type="NCBIfam" id="TIGR01430">
    <property type="entry name" value="aden_deam"/>
    <property type="match status" value="1"/>
</dbReference>
<dbReference type="InterPro" id="IPR001365">
    <property type="entry name" value="A_deaminase_dom"/>
</dbReference>
<protein>
    <submittedName>
        <fullName evidence="7">Adenosine deaminase</fullName>
    </submittedName>
</protein>
<keyword evidence="8" id="KW-1185">Reference proteome</keyword>
<dbReference type="PANTHER" id="PTHR43114:SF6">
    <property type="entry name" value="ADENINE DEAMINASE"/>
    <property type="match status" value="1"/>
</dbReference>
<comment type="caution">
    <text evidence="7">The sequence shown here is derived from an EMBL/GenBank/DDBJ whole genome shotgun (WGS) entry which is preliminary data.</text>
</comment>
<name>A0ABP8IIE7_9BURK</name>
<dbReference type="Pfam" id="PF00962">
    <property type="entry name" value="A_deaminase"/>
    <property type="match status" value="1"/>
</dbReference>
<feature type="domain" description="Adenosine deaminase" evidence="6">
    <location>
        <begin position="24"/>
        <end position="341"/>
    </location>
</feature>
<proteinExistence type="inferred from homology"/>
<dbReference type="RefSeq" id="WP_345542007.1">
    <property type="nucleotide sequence ID" value="NZ_BAABGJ010000081.1"/>
</dbReference>